<organism evidence="1 2">
    <name type="scientific">Lasiosphaeria hispida</name>
    <dbReference type="NCBI Taxonomy" id="260671"/>
    <lineage>
        <taxon>Eukaryota</taxon>
        <taxon>Fungi</taxon>
        <taxon>Dikarya</taxon>
        <taxon>Ascomycota</taxon>
        <taxon>Pezizomycotina</taxon>
        <taxon>Sordariomycetes</taxon>
        <taxon>Sordariomycetidae</taxon>
        <taxon>Sordariales</taxon>
        <taxon>Lasiosphaeriaceae</taxon>
        <taxon>Lasiosphaeria</taxon>
    </lineage>
</organism>
<dbReference type="Proteomes" id="UP001275084">
    <property type="component" value="Unassembled WGS sequence"/>
</dbReference>
<protein>
    <submittedName>
        <fullName evidence="1">Uncharacterized protein</fullName>
    </submittedName>
</protein>
<comment type="caution">
    <text evidence="1">The sequence shown here is derived from an EMBL/GenBank/DDBJ whole genome shotgun (WGS) entry which is preliminary data.</text>
</comment>
<evidence type="ECO:0000313" key="2">
    <source>
        <dbReference type="Proteomes" id="UP001275084"/>
    </source>
</evidence>
<reference evidence="1" key="2">
    <citation type="submission" date="2023-06" db="EMBL/GenBank/DDBJ databases">
        <authorList>
            <consortium name="Lawrence Berkeley National Laboratory"/>
            <person name="Haridas S."/>
            <person name="Hensen N."/>
            <person name="Bonometti L."/>
            <person name="Westerberg I."/>
            <person name="Brannstrom I.O."/>
            <person name="Guillou S."/>
            <person name="Cros-Aarteil S."/>
            <person name="Calhoun S."/>
            <person name="Kuo A."/>
            <person name="Mondo S."/>
            <person name="Pangilinan J."/>
            <person name="Riley R."/>
            <person name="Labutti K."/>
            <person name="Andreopoulos B."/>
            <person name="Lipzen A."/>
            <person name="Chen C."/>
            <person name="Yanf M."/>
            <person name="Daum C."/>
            <person name="Ng V."/>
            <person name="Clum A."/>
            <person name="Steindorff A."/>
            <person name="Ohm R."/>
            <person name="Martin F."/>
            <person name="Silar P."/>
            <person name="Natvig D."/>
            <person name="Lalanne C."/>
            <person name="Gautier V."/>
            <person name="Ament-Velasquez S.L."/>
            <person name="Kruys A."/>
            <person name="Hutchinson M.I."/>
            <person name="Powell A.J."/>
            <person name="Barry K."/>
            <person name="Miller A.N."/>
            <person name="Grigoriev I.V."/>
            <person name="Debuchy R."/>
            <person name="Gladieux P."/>
            <person name="Thoren M.H."/>
            <person name="Johannesson H."/>
        </authorList>
    </citation>
    <scope>NUCLEOTIDE SEQUENCE</scope>
    <source>
        <strain evidence="1">CBS 955.72</strain>
    </source>
</reference>
<evidence type="ECO:0000313" key="1">
    <source>
        <dbReference type="EMBL" id="KAK3363516.1"/>
    </source>
</evidence>
<gene>
    <name evidence="1" type="ORF">B0T25DRAFT_45789</name>
</gene>
<reference evidence="1" key="1">
    <citation type="journal article" date="2023" name="Mol. Phylogenet. Evol.">
        <title>Genome-scale phylogeny and comparative genomics of the fungal order Sordariales.</title>
        <authorList>
            <person name="Hensen N."/>
            <person name="Bonometti L."/>
            <person name="Westerberg I."/>
            <person name="Brannstrom I.O."/>
            <person name="Guillou S."/>
            <person name="Cros-Aarteil S."/>
            <person name="Calhoun S."/>
            <person name="Haridas S."/>
            <person name="Kuo A."/>
            <person name="Mondo S."/>
            <person name="Pangilinan J."/>
            <person name="Riley R."/>
            <person name="LaButti K."/>
            <person name="Andreopoulos B."/>
            <person name="Lipzen A."/>
            <person name="Chen C."/>
            <person name="Yan M."/>
            <person name="Daum C."/>
            <person name="Ng V."/>
            <person name="Clum A."/>
            <person name="Steindorff A."/>
            <person name="Ohm R.A."/>
            <person name="Martin F."/>
            <person name="Silar P."/>
            <person name="Natvig D.O."/>
            <person name="Lalanne C."/>
            <person name="Gautier V."/>
            <person name="Ament-Velasquez S.L."/>
            <person name="Kruys A."/>
            <person name="Hutchinson M.I."/>
            <person name="Powell A.J."/>
            <person name="Barry K."/>
            <person name="Miller A.N."/>
            <person name="Grigoriev I.V."/>
            <person name="Debuchy R."/>
            <person name="Gladieux P."/>
            <person name="Hiltunen Thoren M."/>
            <person name="Johannesson H."/>
        </authorList>
    </citation>
    <scope>NUCLEOTIDE SEQUENCE</scope>
    <source>
        <strain evidence="1">CBS 955.72</strain>
    </source>
</reference>
<name>A0AAJ0HVI4_9PEZI</name>
<accession>A0AAJ0HVI4</accession>
<dbReference type="AlphaFoldDB" id="A0AAJ0HVI4"/>
<proteinExistence type="predicted"/>
<keyword evidence="2" id="KW-1185">Reference proteome</keyword>
<sequence>MLSRGSLNKGDPLTHPADFPRWSGYWTLSLWMLPPSGAFFHWNTRIGFVPDRDGAGRRTNEGVVWRRGVPWRRMACLLSYGWCGMPPTLPRNKFLPPSPPFRLSSRGFLCCLSGSSLLQDVANFGCKDSGAGCDWRGNVTWCEGRACARNVEGLERLFSSQSDPEAQGSRQFKVCRTGMWISLPKVPCALLPTSAPFPQLCGCLCPGVCVWCWVGTSQVRSPPSESFPSPLPPPFHTSHIPPPHATPVILFEPWLGLTMRSFLVEAGLG</sequence>
<dbReference type="EMBL" id="JAUIQD010000001">
    <property type="protein sequence ID" value="KAK3363516.1"/>
    <property type="molecule type" value="Genomic_DNA"/>
</dbReference>